<evidence type="ECO:0008006" key="3">
    <source>
        <dbReference type="Google" id="ProtNLM"/>
    </source>
</evidence>
<dbReference type="RefSeq" id="WP_190455495.1">
    <property type="nucleotide sequence ID" value="NZ_JAMPLM010000048.1"/>
</dbReference>
<gene>
    <name evidence="1" type="ORF">NDI38_26555</name>
</gene>
<organism evidence="1 2">
    <name type="scientific">Stenomitos frigidus AS-A4</name>
    <dbReference type="NCBI Taxonomy" id="2933935"/>
    <lineage>
        <taxon>Bacteria</taxon>
        <taxon>Bacillati</taxon>
        <taxon>Cyanobacteriota</taxon>
        <taxon>Cyanophyceae</taxon>
        <taxon>Leptolyngbyales</taxon>
        <taxon>Leptolyngbyaceae</taxon>
        <taxon>Stenomitos</taxon>
    </lineage>
</organism>
<name>A0ABV0KRT4_9CYAN</name>
<accession>A0ABV0KRT4</accession>
<sequence>MSFEPASEPTKKARTVPPEIDKLHKLYVSYFRVARTLHYVIGVSGLTFSLMATSGFGGNEASRAWALGAGVCFGAMGFIDPNSRYKKCVKAARILNIAILRYEYGELSQTELISAVEHAENVVTEMEEMEGSFPREATNAVGNERNKK</sequence>
<dbReference type="EMBL" id="JAMPLM010000048">
    <property type="protein sequence ID" value="MEP1061939.1"/>
    <property type="molecule type" value="Genomic_DNA"/>
</dbReference>
<keyword evidence="2" id="KW-1185">Reference proteome</keyword>
<reference evidence="1 2" key="1">
    <citation type="submission" date="2022-04" db="EMBL/GenBank/DDBJ databases">
        <title>Positive selection, recombination, and allopatry shape intraspecific diversity of widespread and dominant cyanobacteria.</title>
        <authorList>
            <person name="Wei J."/>
            <person name="Shu W."/>
            <person name="Hu C."/>
        </authorList>
    </citation>
    <scope>NUCLEOTIDE SEQUENCE [LARGE SCALE GENOMIC DNA]</scope>
    <source>
        <strain evidence="1 2">AS-A4</strain>
    </source>
</reference>
<dbReference type="Proteomes" id="UP001476950">
    <property type="component" value="Unassembled WGS sequence"/>
</dbReference>
<protein>
    <recommendedName>
        <fullName evidence="3">DUF4231 domain-containing protein</fullName>
    </recommendedName>
</protein>
<proteinExistence type="predicted"/>
<evidence type="ECO:0000313" key="2">
    <source>
        <dbReference type="Proteomes" id="UP001476950"/>
    </source>
</evidence>
<comment type="caution">
    <text evidence="1">The sequence shown here is derived from an EMBL/GenBank/DDBJ whole genome shotgun (WGS) entry which is preliminary data.</text>
</comment>
<evidence type="ECO:0000313" key="1">
    <source>
        <dbReference type="EMBL" id="MEP1061939.1"/>
    </source>
</evidence>